<feature type="domain" description="RING-type" evidence="9">
    <location>
        <begin position="590"/>
        <end position="628"/>
    </location>
</feature>
<dbReference type="GO" id="GO:0008017">
    <property type="term" value="F:microtubule binding"/>
    <property type="evidence" value="ECO:0007669"/>
    <property type="project" value="InterPro"/>
</dbReference>
<sequence length="1646" mass="178298">MAAMKVAIRVRPSSKESAVQCDPHVGTHIKTNLNPAGLTFSTVLGAESTQREAYLECGLPMLEAALEGQRACLFAYGQTGSGKTFSLLGAEGGKNPHKLDGIVPQIVSELFRRFAQLESHGVKYNMWASFLEVHNEKARDLIFNGDPEYEQPVLYGTTALDVINCVQERVRSSRGLSELIDAALARRVTDANSYNEHSSRSHALLTLRLERRSGRMSQTTSIHMVDLAGSECYNLKRPHNNINVSLLALGRVLTALANGHSHVPYRDSVLTRLLQGVIGEGGTTCMLACINPELANAGETHAVLEYAKVTAAIVGAVKTAEMKEVRDPNKSSQENDSIHGDGDPMENDEYDADDLLCRRTEYVETREFGRLYARCVGDAEKPLVLYLHSPEEGKSSHVFNDLVVGFAEAMRAKAQENAAETAKLEAAKGKEKGAKGGADGDAKEKAADRHEEFELVAFDNPMVAENLRGSRPRGEPFRKAKAASRAPAKEKTRTPLAAAKPREGGSKGPSRSSSFSRESGKGPSRSSSFSRRRSLKGRAADSGDEGENQKGADDEEAHLAETHDNRFVHLRAQLSAALLRLQRELSQSRCEVCTLQLRHPFRMVGCRHLVCALCAESTVRYWNECPVCANNSSPAREDKLHAAVLQQREEDYWTQCTDTRPLAGREGVSMDAAWQSRLEIALKERERSTRAVLFYGCNLQTTESDRMRITWFLRLQGEVQRGGRSDFDAGTSPIESVSLHHSPSSVVPISDDQATLTAHNDSELGYTLSLDVKPRVNSPRGESAMCCDITIHWSSELSLAPIEVKVVAPNNQMPQFRRWLVVQFPMHHGRAPMKAVPPVQYGDGVKPYASGWVCYLSGKEARIYVGPRAFGRSTPGTKVVEPTSHNKPSGAPVAEVGKVEKAEKLFTLAPLKQHALGRLVDVQRELAISASAGVPLHRVAARMDDLQALEARIEAASLEAWIKSETGRGKYLWDVARRVNVQLASEKRDTSPEPAKAKANAFLDAIKGAMGRRGSGANLASQANDGAREGGGAAEKKANDTPLVATLLADVLKKKKMKPSELFKSWDDNGDGLIQREEFRMHLRLLGIAASNRDMDELFDTLDQDGTGTLQLTSIRQLPKKLQELMNQEGQDGDAILKKEVLTTSKEGKDGGSNAAAAAAAARAAAGPLSGILLVAASSGVDSNVVTIYEQMVNLVYRATAGTRERFIRQLPKADEVPDPVDACFHVCIDIPGYGRSVGNPKAIKETPAAVLSDVIRSLGKSHAYALVGMDQATPIIIKACSAPVLPRALFEKPSLSSYIVMREPDPSIDDENVLFKILQPTLVLCAVGPRLPFARKLTSALQQGKLVELPQPKGKEKESAASKELQSFFEEYNSQGNDPGVVGRKMPLLTRLAGGIRAWSSYHPIRTKEGEAKAKQLAQGRRGSVKPGKRRLLQEPELDTTASSKDSAEMSSHAELREGTSSEGVGADQWDADLVEGMHAAAPEQDSAEGECAGEAVSSASPDQAALSEQLARLHVDSSPGAQSDVAQLAPAPEGATEEDTRERSRSNSLPAAMVRGLEESDDLPPRTVLTARGGAADRQKRAPAASALSSAKEGERARPVSSSSPQHTPTSMSSTMPRAKPDKKNADGTPARRLKKRANTGKSN</sequence>
<evidence type="ECO:0000259" key="10">
    <source>
        <dbReference type="PROSITE" id="PS50222"/>
    </source>
</evidence>
<dbReference type="PROSITE" id="PS00518">
    <property type="entry name" value="ZF_RING_1"/>
    <property type="match status" value="1"/>
</dbReference>
<feature type="region of interest" description="Disordered" evidence="7">
    <location>
        <begin position="1411"/>
        <end position="1646"/>
    </location>
</feature>
<protein>
    <recommendedName>
        <fullName evidence="13">Calmodulin</fullName>
    </recommendedName>
</protein>
<feature type="region of interest" description="Disordered" evidence="7">
    <location>
        <begin position="464"/>
        <end position="554"/>
    </location>
</feature>
<evidence type="ECO:0000313" key="12">
    <source>
        <dbReference type="Proteomes" id="UP001515480"/>
    </source>
</evidence>
<dbReference type="GO" id="GO:0008270">
    <property type="term" value="F:zinc ion binding"/>
    <property type="evidence" value="ECO:0007669"/>
    <property type="project" value="UniProtKB-KW"/>
</dbReference>
<dbReference type="GO" id="GO:0005871">
    <property type="term" value="C:kinesin complex"/>
    <property type="evidence" value="ECO:0007669"/>
    <property type="project" value="TreeGrafter"/>
</dbReference>
<keyword evidence="6" id="KW-0067">ATP-binding</keyword>
<feature type="compositionally biased region" description="Basic residues" evidence="7">
    <location>
        <begin position="1634"/>
        <end position="1646"/>
    </location>
</feature>
<dbReference type="GO" id="GO:0005874">
    <property type="term" value="C:microtubule"/>
    <property type="evidence" value="ECO:0007669"/>
    <property type="project" value="TreeGrafter"/>
</dbReference>
<dbReference type="SMART" id="SM00054">
    <property type="entry name" value="EFh"/>
    <property type="match status" value="2"/>
</dbReference>
<keyword evidence="4" id="KW-0106">Calcium</keyword>
<dbReference type="InterPro" id="IPR018247">
    <property type="entry name" value="EF_Hand_1_Ca_BS"/>
</dbReference>
<dbReference type="InterPro" id="IPR001841">
    <property type="entry name" value="Znf_RING"/>
</dbReference>
<dbReference type="Gene3D" id="3.40.850.10">
    <property type="entry name" value="Kinesin motor domain"/>
    <property type="match status" value="1"/>
</dbReference>
<dbReference type="GO" id="GO:0003777">
    <property type="term" value="F:microtubule motor activity"/>
    <property type="evidence" value="ECO:0007669"/>
    <property type="project" value="InterPro"/>
</dbReference>
<name>A0AB34IXP7_PRYPA</name>
<dbReference type="Gene3D" id="3.30.40.10">
    <property type="entry name" value="Zinc/RING finger domain, C3HC4 (zinc finger)"/>
    <property type="match status" value="1"/>
</dbReference>
<feature type="region of interest" description="Disordered" evidence="7">
    <location>
        <begin position="1014"/>
        <end position="1037"/>
    </location>
</feature>
<feature type="region of interest" description="Disordered" evidence="7">
    <location>
        <begin position="323"/>
        <end position="349"/>
    </location>
</feature>
<dbReference type="PANTHER" id="PTHR24115">
    <property type="entry name" value="KINESIN-RELATED"/>
    <property type="match status" value="1"/>
</dbReference>
<dbReference type="InterPro" id="IPR017907">
    <property type="entry name" value="Znf_RING_CS"/>
</dbReference>
<evidence type="ECO:0008006" key="13">
    <source>
        <dbReference type="Google" id="ProtNLM"/>
    </source>
</evidence>
<feature type="compositionally biased region" description="Polar residues" evidence="7">
    <location>
        <begin position="1602"/>
        <end position="1618"/>
    </location>
</feature>
<keyword evidence="6" id="KW-0547">Nucleotide-binding</keyword>
<dbReference type="Gene3D" id="1.10.238.10">
    <property type="entry name" value="EF-hand"/>
    <property type="match status" value="1"/>
</dbReference>
<evidence type="ECO:0000256" key="5">
    <source>
        <dbReference type="PROSITE-ProRule" id="PRU00175"/>
    </source>
</evidence>
<keyword evidence="2 5" id="KW-0863">Zinc-finger</keyword>
<organism evidence="11 12">
    <name type="scientific">Prymnesium parvum</name>
    <name type="common">Toxic golden alga</name>
    <dbReference type="NCBI Taxonomy" id="97485"/>
    <lineage>
        <taxon>Eukaryota</taxon>
        <taxon>Haptista</taxon>
        <taxon>Haptophyta</taxon>
        <taxon>Prymnesiophyceae</taxon>
        <taxon>Prymnesiales</taxon>
        <taxon>Prymnesiaceae</taxon>
        <taxon>Prymnesium</taxon>
    </lineage>
</organism>
<feature type="binding site" evidence="6">
    <location>
        <begin position="77"/>
        <end position="84"/>
    </location>
    <ligand>
        <name>ATP</name>
        <dbReference type="ChEBI" id="CHEBI:30616"/>
    </ligand>
</feature>
<dbReference type="Pfam" id="PF00225">
    <property type="entry name" value="Kinesin"/>
    <property type="match status" value="1"/>
</dbReference>
<dbReference type="GO" id="GO:0007018">
    <property type="term" value="P:microtubule-based movement"/>
    <property type="evidence" value="ECO:0007669"/>
    <property type="project" value="InterPro"/>
</dbReference>
<feature type="compositionally biased region" description="Basic and acidic residues" evidence="7">
    <location>
        <begin position="1447"/>
        <end position="1461"/>
    </location>
</feature>
<dbReference type="SUPFAM" id="SSF47473">
    <property type="entry name" value="EF-hand"/>
    <property type="match status" value="1"/>
</dbReference>
<evidence type="ECO:0000256" key="3">
    <source>
        <dbReference type="ARBA" id="ARBA00022833"/>
    </source>
</evidence>
<accession>A0AB34IXP7</accession>
<feature type="domain" description="Kinesin motor" evidence="8">
    <location>
        <begin position="3"/>
        <end position="313"/>
    </location>
</feature>
<evidence type="ECO:0000259" key="9">
    <source>
        <dbReference type="PROSITE" id="PS50089"/>
    </source>
</evidence>
<dbReference type="EMBL" id="JBGBPQ010000016">
    <property type="protein sequence ID" value="KAL1508796.1"/>
    <property type="molecule type" value="Genomic_DNA"/>
</dbReference>
<proteinExistence type="inferred from homology"/>
<feature type="compositionally biased region" description="Low complexity" evidence="7">
    <location>
        <begin position="508"/>
        <end position="529"/>
    </location>
</feature>
<keyword evidence="3" id="KW-0862">Zinc</keyword>
<dbReference type="PROSITE" id="PS50067">
    <property type="entry name" value="KINESIN_MOTOR_2"/>
    <property type="match status" value="1"/>
</dbReference>
<gene>
    <name evidence="11" type="ORF">AB1Y20_004891</name>
</gene>
<dbReference type="PRINTS" id="PR00380">
    <property type="entry name" value="KINESINHEAVY"/>
</dbReference>
<keyword evidence="1" id="KW-0479">Metal-binding</keyword>
<dbReference type="InterPro" id="IPR027640">
    <property type="entry name" value="Kinesin-like_fam"/>
</dbReference>
<dbReference type="InterPro" id="IPR001752">
    <property type="entry name" value="Kinesin_motor_dom"/>
</dbReference>
<feature type="domain" description="EF-hand" evidence="10">
    <location>
        <begin position="1054"/>
        <end position="1089"/>
    </location>
</feature>
<reference evidence="11 12" key="1">
    <citation type="journal article" date="2024" name="Science">
        <title>Giant polyketide synthase enzymes in the biosynthesis of giant marine polyether toxins.</title>
        <authorList>
            <person name="Fallon T.R."/>
            <person name="Shende V.V."/>
            <person name="Wierzbicki I.H."/>
            <person name="Pendleton A.L."/>
            <person name="Watervoot N.F."/>
            <person name="Auber R.P."/>
            <person name="Gonzalez D.J."/>
            <person name="Wisecaver J.H."/>
            <person name="Moore B.S."/>
        </authorList>
    </citation>
    <scope>NUCLEOTIDE SEQUENCE [LARGE SCALE GENOMIC DNA]</scope>
    <source>
        <strain evidence="11 12">12B1</strain>
    </source>
</reference>
<dbReference type="SUPFAM" id="SSF57850">
    <property type="entry name" value="RING/U-box"/>
    <property type="match status" value="1"/>
</dbReference>
<dbReference type="Proteomes" id="UP001515480">
    <property type="component" value="Unassembled WGS sequence"/>
</dbReference>
<dbReference type="CDD" id="cd00051">
    <property type="entry name" value="EFh"/>
    <property type="match status" value="1"/>
</dbReference>
<evidence type="ECO:0000313" key="11">
    <source>
        <dbReference type="EMBL" id="KAL1508796.1"/>
    </source>
</evidence>
<dbReference type="SMART" id="SM00129">
    <property type="entry name" value="KISc"/>
    <property type="match status" value="1"/>
</dbReference>
<evidence type="ECO:0000259" key="8">
    <source>
        <dbReference type="PROSITE" id="PS50067"/>
    </source>
</evidence>
<evidence type="ECO:0000256" key="2">
    <source>
        <dbReference type="ARBA" id="ARBA00022771"/>
    </source>
</evidence>
<dbReference type="PROSITE" id="PS50222">
    <property type="entry name" value="EF_HAND_2"/>
    <property type="match status" value="2"/>
</dbReference>
<dbReference type="InterPro" id="IPR011992">
    <property type="entry name" value="EF-hand-dom_pair"/>
</dbReference>
<evidence type="ECO:0000256" key="4">
    <source>
        <dbReference type="ARBA" id="ARBA00022837"/>
    </source>
</evidence>
<feature type="domain" description="EF-hand" evidence="10">
    <location>
        <begin position="1090"/>
        <end position="1125"/>
    </location>
</feature>
<dbReference type="GO" id="GO:0016887">
    <property type="term" value="F:ATP hydrolysis activity"/>
    <property type="evidence" value="ECO:0007669"/>
    <property type="project" value="TreeGrafter"/>
</dbReference>
<dbReference type="GO" id="GO:0005509">
    <property type="term" value="F:calcium ion binding"/>
    <property type="evidence" value="ECO:0007669"/>
    <property type="project" value="InterPro"/>
</dbReference>
<evidence type="ECO:0000256" key="6">
    <source>
        <dbReference type="PROSITE-ProRule" id="PRU00283"/>
    </source>
</evidence>
<dbReference type="PROSITE" id="PS00018">
    <property type="entry name" value="EF_HAND_1"/>
    <property type="match status" value="1"/>
</dbReference>
<dbReference type="InterPro" id="IPR036961">
    <property type="entry name" value="Kinesin_motor_dom_sf"/>
</dbReference>
<evidence type="ECO:0000256" key="7">
    <source>
        <dbReference type="SAM" id="MobiDB-lite"/>
    </source>
</evidence>
<dbReference type="InterPro" id="IPR027417">
    <property type="entry name" value="P-loop_NTPase"/>
</dbReference>
<dbReference type="InterPro" id="IPR013083">
    <property type="entry name" value="Znf_RING/FYVE/PHD"/>
</dbReference>
<comment type="similarity">
    <text evidence="6">Belongs to the TRAFAC class myosin-kinesin ATPase superfamily. Kinesin family.</text>
</comment>
<keyword evidence="12" id="KW-1185">Reference proteome</keyword>
<feature type="region of interest" description="Disordered" evidence="7">
    <location>
        <begin position="422"/>
        <end position="448"/>
    </location>
</feature>
<comment type="caution">
    <text evidence="11">The sequence shown here is derived from an EMBL/GenBank/DDBJ whole genome shotgun (WGS) entry which is preliminary data.</text>
</comment>
<dbReference type="GO" id="GO:0005524">
    <property type="term" value="F:ATP binding"/>
    <property type="evidence" value="ECO:0007669"/>
    <property type="project" value="UniProtKB-UniRule"/>
</dbReference>
<evidence type="ECO:0000256" key="1">
    <source>
        <dbReference type="ARBA" id="ARBA00022723"/>
    </source>
</evidence>
<dbReference type="PROSITE" id="PS50089">
    <property type="entry name" value="ZF_RING_2"/>
    <property type="match status" value="1"/>
</dbReference>
<keyword evidence="6" id="KW-0505">Motor protein</keyword>
<dbReference type="SUPFAM" id="SSF52540">
    <property type="entry name" value="P-loop containing nucleoside triphosphate hydrolases"/>
    <property type="match status" value="1"/>
</dbReference>
<dbReference type="InterPro" id="IPR002048">
    <property type="entry name" value="EF_hand_dom"/>
</dbReference>